<evidence type="ECO:0000313" key="2">
    <source>
        <dbReference type="Proteomes" id="UP000095280"/>
    </source>
</evidence>
<dbReference type="GO" id="GO:0004438">
    <property type="term" value="F:phosphatidylinositol-3-phosphate phosphatase activity"/>
    <property type="evidence" value="ECO:0007669"/>
    <property type="project" value="InterPro"/>
</dbReference>
<evidence type="ECO:0000256" key="1">
    <source>
        <dbReference type="SAM" id="MobiDB-lite"/>
    </source>
</evidence>
<dbReference type="AlphaFoldDB" id="A0A1I8G4E9"/>
<dbReference type="WBParaSite" id="maker-uti_cns_0000797-snap-gene-0.4-mRNA-1">
    <property type="protein sequence ID" value="maker-uti_cns_0000797-snap-gene-0.4-mRNA-1"/>
    <property type="gene ID" value="maker-uti_cns_0000797-snap-gene-0.4"/>
</dbReference>
<keyword evidence="2" id="KW-1185">Reference proteome</keyword>
<dbReference type="SUPFAM" id="SSF52799">
    <property type="entry name" value="(Phosphotyrosine protein) phosphatases II"/>
    <property type="match status" value="1"/>
</dbReference>
<dbReference type="PANTHER" id="PTHR13524:SF2">
    <property type="entry name" value="MYOTUBULARIN-RELATED PROTEIN 14"/>
    <property type="match status" value="1"/>
</dbReference>
<organism evidence="2 3">
    <name type="scientific">Macrostomum lignano</name>
    <dbReference type="NCBI Taxonomy" id="282301"/>
    <lineage>
        <taxon>Eukaryota</taxon>
        <taxon>Metazoa</taxon>
        <taxon>Spiralia</taxon>
        <taxon>Lophotrochozoa</taxon>
        <taxon>Platyhelminthes</taxon>
        <taxon>Rhabditophora</taxon>
        <taxon>Macrostomorpha</taxon>
        <taxon>Macrostomida</taxon>
        <taxon>Macrostomidae</taxon>
        <taxon>Macrostomum</taxon>
    </lineage>
</organism>
<dbReference type="InterPro" id="IPR039802">
    <property type="entry name" value="MTMR14"/>
</dbReference>
<evidence type="ECO:0000313" key="3">
    <source>
        <dbReference type="WBParaSite" id="maker-uti_cns_0000797-snap-gene-0.4-mRNA-1"/>
    </source>
</evidence>
<name>A0A1I8G4E9_9PLAT</name>
<feature type="compositionally biased region" description="Polar residues" evidence="1">
    <location>
        <begin position="186"/>
        <end position="195"/>
    </location>
</feature>
<dbReference type="PANTHER" id="PTHR13524">
    <property type="entry name" value="MYOTUBULARIN-RELATED"/>
    <property type="match status" value="1"/>
</dbReference>
<sequence>NQSYYSQIMVDIGRRSRSQPVDDVTESELHRLLGCMLEKAYTSRLLTDLPNSSPLSGSGGSEAAAALLASSNCRELIELDYKLHGCLDNTDGQLCDTYPPYLFLPSSCLRRRPEQELAYPDDFYAVCKSASKARVRGRFPAPALMFEGKLVCRSSALSAWPEAYSRSAIGVVSSWFSSMSVGRKSTPNSMAPTSGESEAADSESVASATGISSNSFFDRTRGKDMALLDCLRVRQIVDLTVEAKFYKYRVPLPLSSTEKIDKRGRYKDYKLCVIPYPGCEFFRVWSIGHGLSMSGVHFAWHNPSVTAQLRFDDQLPLCAVDIDWQRYRDWDLTRLTANYMRLLLGYLVEFPDDGGIMLHCVSGWDRTPMFISLLRCLLWSEGLCHASLSAMQLLYLTLAYDWFLFGHRLPDRMQKDECVLHYCFHFLHSVSRDRHLSMLRWYPHLQKPQQQQQPQQLTDRTVRLRQLCDIFFSAYSNAEKRRAAALAAANSASADQFNG</sequence>
<dbReference type="PROSITE" id="PS00383">
    <property type="entry name" value="TYR_PHOSPHATASE_1"/>
    <property type="match status" value="1"/>
</dbReference>
<accession>A0A1I8G4E9</accession>
<dbReference type="InterPro" id="IPR029021">
    <property type="entry name" value="Prot-tyrosine_phosphatase-like"/>
</dbReference>
<dbReference type="InterPro" id="IPR016130">
    <property type="entry name" value="Tyr_Pase_AS"/>
</dbReference>
<proteinExistence type="predicted"/>
<feature type="region of interest" description="Disordered" evidence="1">
    <location>
        <begin position="186"/>
        <end position="206"/>
    </location>
</feature>
<protein>
    <submittedName>
        <fullName evidence="3">Myotubularin phosphatase domain-containing protein</fullName>
    </submittedName>
</protein>
<dbReference type="Proteomes" id="UP000095280">
    <property type="component" value="Unplaced"/>
</dbReference>
<reference evidence="3" key="1">
    <citation type="submission" date="2016-11" db="UniProtKB">
        <authorList>
            <consortium name="WormBaseParasite"/>
        </authorList>
    </citation>
    <scope>IDENTIFICATION</scope>
</reference>